<sequence length="161" mass="17969">MADINAATTPSVYRGIRMRDGKWMSETRDPFTNTRYWLGTYTTPEKAAIAYDAAVHYFNGHNSHLNFPHMATALPRPATSSKEDVREACKKASLLIEPSVGTRSSSLPTHIQLLPTQIQAIRDSPLDCYGISSNQTYLSNAANLDDMNEFDEVPYDPVWGL</sequence>
<protein>
    <submittedName>
        <fullName evidence="1">Uncharacterized protein</fullName>
    </submittedName>
</protein>
<keyword evidence="2" id="KW-1185">Reference proteome</keyword>
<gene>
    <name evidence="1" type="ORF">L6452_16747</name>
</gene>
<dbReference type="EMBL" id="CM042051">
    <property type="protein sequence ID" value="KAI3728117.1"/>
    <property type="molecule type" value="Genomic_DNA"/>
</dbReference>
<accession>A0ACB9C1D3</accession>
<name>A0ACB9C1D3_ARCLA</name>
<reference evidence="1 2" key="2">
    <citation type="journal article" date="2022" name="Mol. Ecol. Resour.">
        <title>The genomes of chicory, endive, great burdock and yacon provide insights into Asteraceae paleo-polyploidization history and plant inulin production.</title>
        <authorList>
            <person name="Fan W."/>
            <person name="Wang S."/>
            <person name="Wang H."/>
            <person name="Wang A."/>
            <person name="Jiang F."/>
            <person name="Liu H."/>
            <person name="Zhao H."/>
            <person name="Xu D."/>
            <person name="Zhang Y."/>
        </authorList>
    </citation>
    <scope>NUCLEOTIDE SEQUENCE [LARGE SCALE GENOMIC DNA]</scope>
    <source>
        <strain evidence="2">cv. Niubang</strain>
    </source>
</reference>
<evidence type="ECO:0000313" key="2">
    <source>
        <dbReference type="Proteomes" id="UP001055879"/>
    </source>
</evidence>
<comment type="caution">
    <text evidence="1">The sequence shown here is derived from an EMBL/GenBank/DDBJ whole genome shotgun (WGS) entry which is preliminary data.</text>
</comment>
<reference evidence="2" key="1">
    <citation type="journal article" date="2022" name="Mol. Ecol. Resour.">
        <title>The genomes of chicory, endive, great burdock and yacon provide insights into Asteraceae palaeo-polyploidization history and plant inulin production.</title>
        <authorList>
            <person name="Fan W."/>
            <person name="Wang S."/>
            <person name="Wang H."/>
            <person name="Wang A."/>
            <person name="Jiang F."/>
            <person name="Liu H."/>
            <person name="Zhao H."/>
            <person name="Xu D."/>
            <person name="Zhang Y."/>
        </authorList>
    </citation>
    <scope>NUCLEOTIDE SEQUENCE [LARGE SCALE GENOMIC DNA]</scope>
    <source>
        <strain evidence="2">cv. Niubang</strain>
    </source>
</reference>
<organism evidence="1 2">
    <name type="scientific">Arctium lappa</name>
    <name type="common">Greater burdock</name>
    <name type="synonym">Lappa major</name>
    <dbReference type="NCBI Taxonomy" id="4217"/>
    <lineage>
        <taxon>Eukaryota</taxon>
        <taxon>Viridiplantae</taxon>
        <taxon>Streptophyta</taxon>
        <taxon>Embryophyta</taxon>
        <taxon>Tracheophyta</taxon>
        <taxon>Spermatophyta</taxon>
        <taxon>Magnoliopsida</taxon>
        <taxon>eudicotyledons</taxon>
        <taxon>Gunneridae</taxon>
        <taxon>Pentapetalae</taxon>
        <taxon>asterids</taxon>
        <taxon>campanulids</taxon>
        <taxon>Asterales</taxon>
        <taxon>Asteraceae</taxon>
        <taxon>Carduoideae</taxon>
        <taxon>Cardueae</taxon>
        <taxon>Arctiinae</taxon>
        <taxon>Arctium</taxon>
    </lineage>
</organism>
<evidence type="ECO:0000313" key="1">
    <source>
        <dbReference type="EMBL" id="KAI3728117.1"/>
    </source>
</evidence>
<proteinExistence type="predicted"/>
<dbReference type="Proteomes" id="UP001055879">
    <property type="component" value="Linkage Group LG05"/>
</dbReference>